<keyword evidence="2" id="KW-1185">Reference proteome</keyword>
<proteinExistence type="predicted"/>
<dbReference type="OrthoDB" id="3990at10239"/>
<dbReference type="GeneID" id="14005354"/>
<evidence type="ECO:0000313" key="1">
    <source>
        <dbReference type="EMBL" id="AFD02930.1"/>
    </source>
</evidence>
<dbReference type="Proteomes" id="UP000007597">
    <property type="component" value="Segment"/>
</dbReference>
<evidence type="ECO:0000313" key="2">
    <source>
        <dbReference type="Proteomes" id="UP000007597"/>
    </source>
</evidence>
<reference evidence="1 2" key="1">
    <citation type="submission" date="2011-07" db="EMBL/GenBank/DDBJ databases">
        <title>Viral Tagging: a high-throughput approach to explore virus-host interactions.</title>
        <authorList>
            <person name="Deng L."/>
            <person name="Sullivan M.B."/>
            <person name="Poulos B."/>
            <person name="Ignacio Espinoza J.C."/>
        </authorList>
    </citation>
    <scope>NUCLEOTIDE SEQUENCE [LARGE SCALE GENOMIC DNA]</scope>
</reference>
<accession>H8ZN69</accession>
<dbReference type="KEGG" id="vg:14005354"/>
<dbReference type="EMBL" id="JN371769">
    <property type="protein sequence ID" value="AFD02930.1"/>
    <property type="molecule type" value="Genomic_DNA"/>
</dbReference>
<protein>
    <submittedName>
        <fullName evidence="1">Structural protein</fullName>
    </submittedName>
</protein>
<sequence>MGCKIVDGSADQKTDVCQDADGCPRFEPLPADRTIGIKYREYPKSSIRGSLNSLNNVKVYITGAEGQAVMYPSILVGNEGGRATFGGNPGTFSQPVSAANCGKVTRAGTQCLSFSNGAVAVYDYFPTDLSFSFQNSDTWFSYIYTMNSNSGQIGNGSYIIEDEQRGTTGGTSDGTPTGDPLSNSAIANTICHPCAGFTCTPASTQCSYTIESDVDYTGDEDCPHPTLFGIGTGSFKVVFTYDSLSTTIPNGVTDLSVSYDGTNYSDAWNEGENFGISFDSPQNTWQAGDEAADTFTVYTLEATGKTGLQLNIRIAPIVDESGSTVAFTGTRWTVLDIVQPGTGYAQNDTFNITHEHTHPDNTTTTFTLTVKITAVGPIESESGSIADVLRSGDTLNGHEVTRVLHGPSIDSDYGTDKGLFPFHFAYLDGNGNDFTKDTSYTSSRAHLLTAIAGYGIKDVGFFGGLYEFTDKSVQYTTGFVDRNAPDVYNTLVQPSCTVKLDNGRVDRVEIDNNGGGSGWNTLGRIPELSITAPTVDSGVAAQVVGEFQNGVLVNVSVTNQGSGYVESNLPQVSVTNIHKTTNFTVEDAAVREFGFDNLTQFYKTFPEAVDAFPELDQTAIQTILSEHETLKSNVEPVKAYERNEPNVEIKKDPNYKRRDEMVQRLFNRQDVEGLKVTLNPPQTYKSIDTVDFGPSKEAQDLKKSARELMETPAIDNEVQIESLIQDVVPETSIYDESYVETVRGPFSELPYSSDLTKYFMRQFIPDGRGEVKVNVSLGVTQQNVGNAHFTCTASATTRANETDPTTGAVTSSTFSFPFGQVPQGPGCQNWSCSGNMTIRNDFTNASQTMARATEKYGNPYNVT</sequence>
<dbReference type="RefSeq" id="YP_007001581.1">
    <property type="nucleotide sequence ID" value="NC_019443.1"/>
</dbReference>
<name>H8ZN69_9CAUD</name>
<organism evidence="1 2">
    <name type="scientific">Synechococcus phage metaG-MbCM1</name>
    <dbReference type="NCBI Taxonomy" id="1079999"/>
    <lineage>
        <taxon>Viruses</taxon>
        <taxon>Duplodnaviria</taxon>
        <taxon>Heunggongvirae</taxon>
        <taxon>Uroviricota</taxon>
        <taxon>Caudoviricetes</taxon>
        <taxon>Pantevenvirales</taxon>
        <taxon>Kyanoviridae</taxon>
        <taxon>Galenevirus</taxon>
        <taxon>Galenevirus mbcm1</taxon>
    </lineage>
</organism>